<comment type="caution">
    <text evidence="7">The sequence shown here is derived from an EMBL/GenBank/DDBJ whole genome shotgun (WGS) entry which is preliminary data.</text>
</comment>
<dbReference type="Pfam" id="PF00216">
    <property type="entry name" value="Bac_DNA_binding"/>
    <property type="match status" value="1"/>
</dbReference>
<dbReference type="InterPro" id="IPR018392">
    <property type="entry name" value="LysM"/>
</dbReference>
<evidence type="ECO:0000256" key="5">
    <source>
        <dbReference type="SAM" id="Phobius"/>
    </source>
</evidence>
<dbReference type="GO" id="GO:0003677">
    <property type="term" value="F:DNA binding"/>
    <property type="evidence" value="ECO:0007669"/>
    <property type="project" value="UniProtKB-KW"/>
</dbReference>
<dbReference type="InterPro" id="IPR036779">
    <property type="entry name" value="LysM_dom_sf"/>
</dbReference>
<keyword evidence="5" id="KW-1133">Transmembrane helix</keyword>
<feature type="transmembrane region" description="Helical" evidence="5">
    <location>
        <begin position="119"/>
        <end position="136"/>
    </location>
</feature>
<proteinExistence type="inferred from homology"/>
<dbReference type="CDD" id="cd00118">
    <property type="entry name" value="LysM"/>
    <property type="match status" value="1"/>
</dbReference>
<dbReference type="GO" id="GO:0005829">
    <property type="term" value="C:cytosol"/>
    <property type="evidence" value="ECO:0007669"/>
    <property type="project" value="TreeGrafter"/>
</dbReference>
<gene>
    <name evidence="7" type="ORF">AWT59_2065</name>
</gene>
<keyword evidence="5" id="KW-0472">Membrane</keyword>
<dbReference type="EMBL" id="LSLI01000055">
    <property type="protein sequence ID" value="KXS31806.1"/>
    <property type="molecule type" value="Genomic_DNA"/>
</dbReference>
<reference evidence="7 8" key="2">
    <citation type="submission" date="2016-03" db="EMBL/GenBank/DDBJ databases">
        <title>New uncultured bacterium of the family Gallionellaceae from acid mine drainage: description and reconstruction of genome based on metagenomic analysis of microbial community.</title>
        <authorList>
            <person name="Kadnikov V."/>
            <person name="Ivasenko D."/>
            <person name="Beletsky A."/>
            <person name="Mardanov A."/>
            <person name="Danilova E."/>
            <person name="Pimenov N."/>
            <person name="Karnachuk O."/>
            <person name="Ravin N."/>
        </authorList>
    </citation>
    <scope>NUCLEOTIDE SEQUENCE [LARGE SCALE GENOMIC DNA]</scope>
    <source>
        <strain evidence="7">ShG14-8</strain>
    </source>
</reference>
<dbReference type="InterPro" id="IPR000119">
    <property type="entry name" value="Hist_DNA-bd"/>
</dbReference>
<evidence type="ECO:0000256" key="3">
    <source>
        <dbReference type="ARBA" id="ARBA00023125"/>
    </source>
</evidence>
<reference evidence="7 8" key="1">
    <citation type="submission" date="2016-02" db="EMBL/GenBank/DDBJ databases">
        <authorList>
            <person name="Wen L."/>
            <person name="He K."/>
            <person name="Yang H."/>
        </authorList>
    </citation>
    <scope>NUCLEOTIDE SEQUENCE [LARGE SCALE GENOMIC DNA]</scope>
    <source>
        <strain evidence="7">ShG14-8</strain>
    </source>
</reference>
<feature type="domain" description="LysM" evidence="6">
    <location>
        <begin position="190"/>
        <end position="241"/>
    </location>
</feature>
<evidence type="ECO:0000313" key="7">
    <source>
        <dbReference type="EMBL" id="KXS31806.1"/>
    </source>
</evidence>
<dbReference type="Gene3D" id="4.10.520.10">
    <property type="entry name" value="IHF-like DNA-binding proteins"/>
    <property type="match status" value="1"/>
</dbReference>
<dbReference type="InterPro" id="IPR010992">
    <property type="entry name" value="IHF-like_DNA-bd_dom_sf"/>
</dbReference>
<dbReference type="SMART" id="SM00411">
    <property type="entry name" value="BHL"/>
    <property type="match status" value="1"/>
</dbReference>
<evidence type="ECO:0000256" key="1">
    <source>
        <dbReference type="ARBA" id="ARBA00010529"/>
    </source>
</evidence>
<dbReference type="AlphaFoldDB" id="A0A139BS19"/>
<evidence type="ECO:0000256" key="4">
    <source>
        <dbReference type="RuleBase" id="RU003939"/>
    </source>
</evidence>
<evidence type="ECO:0000259" key="6">
    <source>
        <dbReference type="PROSITE" id="PS51782"/>
    </source>
</evidence>
<keyword evidence="5" id="KW-0812">Transmembrane</keyword>
<dbReference type="GO" id="GO:0030261">
    <property type="term" value="P:chromosome condensation"/>
    <property type="evidence" value="ECO:0007669"/>
    <property type="project" value="UniProtKB-KW"/>
</dbReference>
<dbReference type="PANTHER" id="PTHR33175">
    <property type="entry name" value="DNA-BINDING PROTEIN HU"/>
    <property type="match status" value="1"/>
</dbReference>
<name>A0A139BS19_9PROT</name>
<protein>
    <recommendedName>
        <fullName evidence="6">LysM domain-containing protein</fullName>
    </recommendedName>
</protein>
<keyword evidence="3" id="KW-0238">DNA-binding</keyword>
<dbReference type="GO" id="GO:0030527">
    <property type="term" value="F:structural constituent of chromatin"/>
    <property type="evidence" value="ECO:0007669"/>
    <property type="project" value="InterPro"/>
</dbReference>
<evidence type="ECO:0000313" key="8">
    <source>
        <dbReference type="Proteomes" id="UP000070578"/>
    </source>
</evidence>
<comment type="similarity">
    <text evidence="1 4">Belongs to the bacterial histone-like protein family.</text>
</comment>
<dbReference type="PROSITE" id="PS51782">
    <property type="entry name" value="LYSM"/>
    <property type="match status" value="1"/>
</dbReference>
<dbReference type="SUPFAM" id="SSF47729">
    <property type="entry name" value="IHF-like DNA-binding proteins"/>
    <property type="match status" value="1"/>
</dbReference>
<organism evidence="7 8">
    <name type="scientific">Candidatus Gallionella acididurans</name>
    <dbReference type="NCBI Taxonomy" id="1796491"/>
    <lineage>
        <taxon>Bacteria</taxon>
        <taxon>Pseudomonadati</taxon>
        <taxon>Pseudomonadota</taxon>
        <taxon>Betaproteobacteria</taxon>
        <taxon>Nitrosomonadales</taxon>
        <taxon>Gallionellaceae</taxon>
        <taxon>Gallionella</taxon>
    </lineage>
</organism>
<keyword evidence="2" id="KW-0226">DNA condensation</keyword>
<evidence type="ECO:0000256" key="2">
    <source>
        <dbReference type="ARBA" id="ARBA00023067"/>
    </source>
</evidence>
<sequence length="291" mass="31962">MSDDNKIALHTFAELVARRAKVSSVEADTFIHTFAKSISEELEKGGDIHLYHFGRFHTTHVDQQAGHNPNSGAPLTIPEHSRVHFHPYGALRLAVNAPFSHLRIRELTPDKTAWRTRPGVWILLALLVLLLIMLGIREKSWLSTQDAPEMSSDKAVVLHTEPTPATFAPVTVPAAPVKAETTPTAIAAATGVVVSPGDTLWAIAASRLGDPYWWPVIYAENRPELSRRNPDLIDSGITLRIPALAGSVNSPNVADLRLKTNGYQMVADDYRKIGNPRAAAYENEVARLPKE</sequence>
<dbReference type="Gene3D" id="3.10.350.10">
    <property type="entry name" value="LysM domain"/>
    <property type="match status" value="1"/>
</dbReference>
<dbReference type="PANTHER" id="PTHR33175:SF3">
    <property type="entry name" value="DNA-BINDING PROTEIN HU-BETA"/>
    <property type="match status" value="1"/>
</dbReference>
<accession>A0A139BS19</accession>
<dbReference type="Proteomes" id="UP000070578">
    <property type="component" value="Unassembled WGS sequence"/>
</dbReference>